<dbReference type="SMART" id="SM00184">
    <property type="entry name" value="RING"/>
    <property type="match status" value="1"/>
</dbReference>
<organism evidence="16 17">
    <name type="scientific">Kalanchoe fedtschenkoi</name>
    <name type="common">Lavender scallops</name>
    <name type="synonym">South American air plant</name>
    <dbReference type="NCBI Taxonomy" id="63787"/>
    <lineage>
        <taxon>Eukaryota</taxon>
        <taxon>Viridiplantae</taxon>
        <taxon>Streptophyta</taxon>
        <taxon>Embryophyta</taxon>
        <taxon>Tracheophyta</taxon>
        <taxon>Spermatophyta</taxon>
        <taxon>Magnoliopsida</taxon>
        <taxon>eudicotyledons</taxon>
        <taxon>Gunneridae</taxon>
        <taxon>Pentapetalae</taxon>
        <taxon>Saxifragales</taxon>
        <taxon>Crassulaceae</taxon>
        <taxon>Kalanchoe</taxon>
    </lineage>
</organism>
<dbReference type="Gene3D" id="3.30.40.10">
    <property type="entry name" value="Zinc/RING finger domain, C3HC4 (zinc finger)"/>
    <property type="match status" value="1"/>
</dbReference>
<accession>A0A7N0TDQ8</accession>
<evidence type="ECO:0000256" key="14">
    <source>
        <dbReference type="SAM" id="Phobius"/>
    </source>
</evidence>
<dbReference type="GO" id="GO:0016567">
    <property type="term" value="P:protein ubiquitination"/>
    <property type="evidence" value="ECO:0007669"/>
    <property type="project" value="TreeGrafter"/>
</dbReference>
<keyword evidence="10 14" id="KW-0472">Membrane</keyword>
<evidence type="ECO:0000256" key="7">
    <source>
        <dbReference type="ARBA" id="ARBA00022786"/>
    </source>
</evidence>
<keyword evidence="3" id="KW-0808">Transferase</keyword>
<evidence type="ECO:0000256" key="8">
    <source>
        <dbReference type="ARBA" id="ARBA00022833"/>
    </source>
</evidence>
<name>A0A7N0TDQ8_KALFE</name>
<keyword evidence="9 14" id="KW-1133">Transmembrane helix</keyword>
<evidence type="ECO:0000256" key="11">
    <source>
        <dbReference type="ARBA" id="ARBA00024209"/>
    </source>
</evidence>
<keyword evidence="8" id="KW-0862">Zinc</keyword>
<evidence type="ECO:0000256" key="4">
    <source>
        <dbReference type="ARBA" id="ARBA00022692"/>
    </source>
</evidence>
<protein>
    <recommendedName>
        <fullName evidence="15">RING-type domain-containing protein</fullName>
    </recommendedName>
</protein>
<dbReference type="SUPFAM" id="SSF57850">
    <property type="entry name" value="RING/U-box"/>
    <property type="match status" value="1"/>
</dbReference>
<dbReference type="GO" id="GO:0016020">
    <property type="term" value="C:membrane"/>
    <property type="evidence" value="ECO:0007669"/>
    <property type="project" value="UniProtKB-SubCell"/>
</dbReference>
<keyword evidence="5" id="KW-0479">Metal-binding</keyword>
<keyword evidence="6 12" id="KW-0863">Zinc-finger</keyword>
<dbReference type="GO" id="GO:0008270">
    <property type="term" value="F:zinc ion binding"/>
    <property type="evidence" value="ECO:0007669"/>
    <property type="project" value="UniProtKB-KW"/>
</dbReference>
<evidence type="ECO:0000256" key="2">
    <source>
        <dbReference type="ARBA" id="ARBA00004906"/>
    </source>
</evidence>
<evidence type="ECO:0000313" key="16">
    <source>
        <dbReference type="EnsemblPlants" id="Kaladp0033s0137.1.v1.1.CDS.1"/>
    </source>
</evidence>
<dbReference type="GO" id="GO:0016740">
    <property type="term" value="F:transferase activity"/>
    <property type="evidence" value="ECO:0007669"/>
    <property type="project" value="UniProtKB-KW"/>
</dbReference>
<dbReference type="InterPro" id="IPR013083">
    <property type="entry name" value="Znf_RING/FYVE/PHD"/>
</dbReference>
<comment type="pathway">
    <text evidence="2">Protein modification; protein ubiquitination.</text>
</comment>
<keyword evidence="17" id="KW-1185">Reference proteome</keyword>
<evidence type="ECO:0000256" key="12">
    <source>
        <dbReference type="PROSITE-ProRule" id="PRU00175"/>
    </source>
</evidence>
<evidence type="ECO:0000256" key="6">
    <source>
        <dbReference type="ARBA" id="ARBA00022771"/>
    </source>
</evidence>
<reference evidence="16" key="1">
    <citation type="submission" date="2021-01" db="UniProtKB">
        <authorList>
            <consortium name="EnsemblPlants"/>
        </authorList>
    </citation>
    <scope>IDENTIFICATION</scope>
</reference>
<evidence type="ECO:0000256" key="5">
    <source>
        <dbReference type="ARBA" id="ARBA00022723"/>
    </source>
</evidence>
<dbReference type="PANTHER" id="PTHR45768:SF16">
    <property type="entry name" value="E3 UBIQUITIN-PROTEIN LIGASE ATL4"/>
    <property type="match status" value="1"/>
</dbReference>
<evidence type="ECO:0000313" key="17">
    <source>
        <dbReference type="Proteomes" id="UP000594263"/>
    </source>
</evidence>
<dbReference type="CDD" id="cd16461">
    <property type="entry name" value="RING-H2_EL5-like"/>
    <property type="match status" value="1"/>
</dbReference>
<feature type="region of interest" description="Disordered" evidence="13">
    <location>
        <begin position="208"/>
        <end position="234"/>
    </location>
</feature>
<evidence type="ECO:0000256" key="3">
    <source>
        <dbReference type="ARBA" id="ARBA00022679"/>
    </source>
</evidence>
<keyword evidence="7" id="KW-0833">Ubl conjugation pathway</keyword>
<sequence>MVGSVSPSVVTAILVLSITTILSTCLCLLIRYLIRRCTADAALSSHTSTTSFSSTTRVSPQHLHDPSLVNTLPLFTFASIRTSSATSDCAVCLSKFEPHDELRLLPICCHAFHAHCVDAWLQSSQTKTCPLCRSIIFASEDEILTKVLAASALDDTPPSNGSFRIEIGNVSRRLSSDLGASHRSSTYSLGSFHYVIDTESEVAAAATQTRAVPQNKEGATTVEGHSGGATTSNNNLAAEVGGGGTSRSWLRDYVDRLSATLSSRTLSFRSSGRFFGGSDRRNDVAGEYEVEANRAGEEISEMFRWFSGV</sequence>
<evidence type="ECO:0000256" key="9">
    <source>
        <dbReference type="ARBA" id="ARBA00022989"/>
    </source>
</evidence>
<dbReference type="PROSITE" id="PS50089">
    <property type="entry name" value="ZF_RING_2"/>
    <property type="match status" value="1"/>
</dbReference>
<dbReference type="InterPro" id="IPR001841">
    <property type="entry name" value="Znf_RING"/>
</dbReference>
<evidence type="ECO:0000256" key="13">
    <source>
        <dbReference type="SAM" id="MobiDB-lite"/>
    </source>
</evidence>
<dbReference type="EnsemblPlants" id="Kaladp0033s0137.1.v1.1">
    <property type="protein sequence ID" value="Kaladp0033s0137.1.v1.1.CDS.1"/>
    <property type="gene ID" value="Kaladp0033s0137.v1.1"/>
</dbReference>
<feature type="domain" description="RING-type" evidence="15">
    <location>
        <begin position="89"/>
        <end position="133"/>
    </location>
</feature>
<evidence type="ECO:0000256" key="1">
    <source>
        <dbReference type="ARBA" id="ARBA00004167"/>
    </source>
</evidence>
<dbReference type="Gramene" id="Kaladp0033s0137.1.v1.1">
    <property type="protein sequence ID" value="Kaladp0033s0137.1.v1.1.CDS.1"/>
    <property type="gene ID" value="Kaladp0033s0137.v1.1"/>
</dbReference>
<dbReference type="Proteomes" id="UP000594263">
    <property type="component" value="Unplaced"/>
</dbReference>
<dbReference type="OMA" id="EIGEMFR"/>
<dbReference type="PANTHER" id="PTHR45768">
    <property type="entry name" value="E3 UBIQUITIN-PROTEIN LIGASE RNF13-LIKE"/>
    <property type="match status" value="1"/>
</dbReference>
<proteinExistence type="inferred from homology"/>
<evidence type="ECO:0000256" key="10">
    <source>
        <dbReference type="ARBA" id="ARBA00023136"/>
    </source>
</evidence>
<keyword evidence="4 14" id="KW-0812">Transmembrane</keyword>
<feature type="transmembrane region" description="Helical" evidence="14">
    <location>
        <begin position="12"/>
        <end position="34"/>
    </location>
</feature>
<evidence type="ECO:0000259" key="15">
    <source>
        <dbReference type="PROSITE" id="PS50089"/>
    </source>
</evidence>
<dbReference type="AlphaFoldDB" id="A0A7N0TDQ8"/>
<dbReference type="Pfam" id="PF13639">
    <property type="entry name" value="zf-RING_2"/>
    <property type="match status" value="1"/>
</dbReference>
<comment type="similarity">
    <text evidence="11">Belongs to the RING-type zinc finger family. ATL subfamily.</text>
</comment>
<comment type="subcellular location">
    <subcellularLocation>
        <location evidence="1">Membrane</location>
        <topology evidence="1">Single-pass membrane protein</topology>
    </subcellularLocation>
</comment>